<feature type="region of interest" description="Disordered" evidence="4">
    <location>
        <begin position="139"/>
        <end position="169"/>
    </location>
</feature>
<feature type="transmembrane region" description="Helical" evidence="5">
    <location>
        <begin position="501"/>
        <end position="519"/>
    </location>
</feature>
<dbReference type="SUPFAM" id="SSF47027">
    <property type="entry name" value="Acyl-CoA binding protein"/>
    <property type="match status" value="1"/>
</dbReference>
<dbReference type="InterPro" id="IPR014352">
    <property type="entry name" value="FERM/acyl-CoA-bd_prot_sf"/>
</dbReference>
<feature type="transmembrane region" description="Helical" evidence="5">
    <location>
        <begin position="478"/>
        <end position="495"/>
    </location>
</feature>
<keyword evidence="5" id="KW-0472">Membrane</keyword>
<evidence type="ECO:0000256" key="3">
    <source>
        <dbReference type="ARBA" id="ARBA00044504"/>
    </source>
</evidence>
<dbReference type="GO" id="GO:0000062">
    <property type="term" value="F:fatty-acyl-CoA binding"/>
    <property type="evidence" value="ECO:0007669"/>
    <property type="project" value="InterPro"/>
</dbReference>
<feature type="compositionally biased region" description="Basic and acidic residues" evidence="4">
    <location>
        <begin position="158"/>
        <end position="167"/>
    </location>
</feature>
<dbReference type="Gene3D" id="1.20.80.10">
    <property type="match status" value="1"/>
</dbReference>
<gene>
    <name evidence="7" type="ORF">OLC1_LOCUS18752</name>
</gene>
<keyword evidence="5" id="KW-0812">Transmembrane</keyword>
<dbReference type="Pfam" id="PF05631">
    <property type="entry name" value="MFS_5"/>
    <property type="match status" value="1"/>
</dbReference>
<dbReference type="GO" id="GO:0016020">
    <property type="term" value="C:membrane"/>
    <property type="evidence" value="ECO:0007669"/>
    <property type="project" value="InterPro"/>
</dbReference>
<evidence type="ECO:0000256" key="4">
    <source>
        <dbReference type="SAM" id="MobiDB-lite"/>
    </source>
</evidence>
<keyword evidence="8" id="KW-1185">Reference proteome</keyword>
<keyword evidence="5" id="KW-1133">Transmembrane helix</keyword>
<feature type="domain" description="ACB" evidence="6">
    <location>
        <begin position="238"/>
        <end position="325"/>
    </location>
</feature>
<dbReference type="EMBL" id="OX459123">
    <property type="protein sequence ID" value="CAI9111310.1"/>
    <property type="molecule type" value="Genomic_DNA"/>
</dbReference>
<feature type="transmembrane region" description="Helical" evidence="5">
    <location>
        <begin position="540"/>
        <end position="563"/>
    </location>
</feature>
<comment type="similarity">
    <text evidence="1">Belongs to the ACBP family.</text>
</comment>
<evidence type="ECO:0000256" key="5">
    <source>
        <dbReference type="SAM" id="Phobius"/>
    </source>
</evidence>
<dbReference type="AlphaFoldDB" id="A0AAV1DWU6"/>
<evidence type="ECO:0000256" key="2">
    <source>
        <dbReference type="ARBA" id="ARBA00023121"/>
    </source>
</evidence>
<name>A0AAV1DWU6_OLDCO</name>
<feature type="transmembrane region" description="Helical" evidence="5">
    <location>
        <begin position="575"/>
        <end position="593"/>
    </location>
</feature>
<dbReference type="SUPFAM" id="SSF103473">
    <property type="entry name" value="MFS general substrate transporter"/>
    <property type="match status" value="1"/>
</dbReference>
<dbReference type="Proteomes" id="UP001161247">
    <property type="component" value="Chromosome 6"/>
</dbReference>
<protein>
    <submittedName>
        <fullName evidence="7">OLC1v1011506C1</fullName>
    </submittedName>
</protein>
<dbReference type="PANTHER" id="PTHR23516:SF2">
    <property type="entry name" value="MOLYBDATE-ANION TRANSPORTER"/>
    <property type="match status" value="1"/>
</dbReference>
<dbReference type="InterPro" id="IPR000582">
    <property type="entry name" value="Acyl-CoA-binding_protein"/>
</dbReference>
<evidence type="ECO:0000313" key="7">
    <source>
        <dbReference type="EMBL" id="CAI9111310.1"/>
    </source>
</evidence>
<dbReference type="InterPro" id="IPR008509">
    <property type="entry name" value="MOT2/MFSD5"/>
</dbReference>
<feature type="transmembrane region" description="Helical" evidence="5">
    <location>
        <begin position="711"/>
        <end position="732"/>
    </location>
</feature>
<feature type="transmembrane region" description="Helical" evidence="5">
    <location>
        <begin position="653"/>
        <end position="675"/>
    </location>
</feature>
<feature type="transmembrane region" description="Helical" evidence="5">
    <location>
        <begin position="774"/>
        <end position="793"/>
    </location>
</feature>
<evidence type="ECO:0000259" key="6">
    <source>
        <dbReference type="PROSITE" id="PS51228"/>
    </source>
</evidence>
<feature type="transmembrane region" description="Helical" evidence="5">
    <location>
        <begin position="446"/>
        <end position="466"/>
    </location>
</feature>
<dbReference type="PANTHER" id="PTHR23516">
    <property type="entry name" value="SAM (S-ADENOSYL METHIONINE) TRANSPORTER"/>
    <property type="match status" value="1"/>
</dbReference>
<feature type="transmembrane region" description="Helical" evidence="5">
    <location>
        <begin position="687"/>
        <end position="705"/>
    </location>
</feature>
<dbReference type="InterPro" id="IPR036259">
    <property type="entry name" value="MFS_trans_sf"/>
</dbReference>
<reference evidence="7" key="1">
    <citation type="submission" date="2023-03" db="EMBL/GenBank/DDBJ databases">
        <authorList>
            <person name="Julca I."/>
        </authorList>
    </citation>
    <scope>NUCLEOTIDE SEQUENCE</scope>
</reference>
<dbReference type="Pfam" id="PF00887">
    <property type="entry name" value="ACBP"/>
    <property type="match status" value="1"/>
</dbReference>
<proteinExistence type="inferred from homology"/>
<dbReference type="GO" id="GO:0015098">
    <property type="term" value="F:molybdate ion transmembrane transporter activity"/>
    <property type="evidence" value="ECO:0007669"/>
    <property type="project" value="InterPro"/>
</dbReference>
<sequence>MEAIGFCQDVVFTAFITLIVYFVLPKLLSHLGGYDSTSSDAGLVRKTGFLEQIREEIPEEAVGVSEFRSMSNDDRREKELKGTKIKRDDDVVGIGKSGVVAGALSGEKEDVCVGGRGSDDLEAKVVDECSERPILDEIQEEKGTPVAESQASFDSEENPIREEKVKSTSEAQLTPAFKEDAGLGETNYDERVTGDLGSEISEETKGITTENIKNNNDQHVEEEELLGGEWEGIERSELEKRFDAAMAFVESKSNADLVDGNLRLQLYGLQRVAMEGPCHEPQPMALKVSARAKWNAWQKLGNMNGDMAMEEYMALLSKSIPEWEATQISISAKKLPAGGKLCGNCFILSVDTGTTISMGVVIESEVWESNKWLHVYILFTCFLSIYFCPHSSQKSTAATVFDHSLPSAFLRFERIFLLLFTISSVTEGLGLLYGEYEWEYYGVDKQQMLLCLCVGSAASLCIGSFLGAVSDMFGSKKACLMFYILHFIVAIWKCVIGRPSVWVASICLSLASSIFSFSFETWMVAEHTKLGQRQDVLSDMFWLMNFVESASLICSQCLGNWLFRNGSGKNVMAPNYAILVLAIVSIICVAQGAKGSPQTTNFEDYRASFWTHVISDKRVWLLSWSQACVNLSIAVFWILWAPTIVGDGREVNLGLLFPCWMGAKMLGSTLFPWMFSGRTSIRIEECLVYVLSSMGLILSVVAYDYQDVKILLILFFIFHACVGLVLPSLARLRSMYVPNELRGGMISLSQAPANMIFFLLLVQRGYHQTIANSTILALSAFGLFSAACCMYMLKRSGKQLHQSWHKL</sequence>
<keyword evidence="2" id="KW-0446">Lipid-binding</keyword>
<dbReference type="Gene3D" id="1.20.1250.20">
    <property type="entry name" value="MFS general substrate transporter like domains"/>
    <property type="match status" value="1"/>
</dbReference>
<comment type="similarity">
    <text evidence="3">Belongs to the major facilitator superfamily. Phosphate:H(+) symporter (TC 2.A.1.9) family.</text>
</comment>
<dbReference type="InterPro" id="IPR035984">
    <property type="entry name" value="Acyl-CoA-binding_sf"/>
</dbReference>
<feature type="transmembrane region" description="Helical" evidence="5">
    <location>
        <begin position="744"/>
        <end position="762"/>
    </location>
</feature>
<dbReference type="PROSITE" id="PS51228">
    <property type="entry name" value="ACB_2"/>
    <property type="match status" value="1"/>
</dbReference>
<evidence type="ECO:0000256" key="1">
    <source>
        <dbReference type="ARBA" id="ARBA00005567"/>
    </source>
</evidence>
<organism evidence="7 8">
    <name type="scientific">Oldenlandia corymbosa var. corymbosa</name>
    <dbReference type="NCBI Taxonomy" id="529605"/>
    <lineage>
        <taxon>Eukaryota</taxon>
        <taxon>Viridiplantae</taxon>
        <taxon>Streptophyta</taxon>
        <taxon>Embryophyta</taxon>
        <taxon>Tracheophyta</taxon>
        <taxon>Spermatophyta</taxon>
        <taxon>Magnoliopsida</taxon>
        <taxon>eudicotyledons</taxon>
        <taxon>Gunneridae</taxon>
        <taxon>Pentapetalae</taxon>
        <taxon>asterids</taxon>
        <taxon>lamiids</taxon>
        <taxon>Gentianales</taxon>
        <taxon>Rubiaceae</taxon>
        <taxon>Rubioideae</taxon>
        <taxon>Spermacoceae</taxon>
        <taxon>Hedyotis-Oldenlandia complex</taxon>
        <taxon>Oldenlandia</taxon>
    </lineage>
</organism>
<feature type="transmembrane region" description="Helical" evidence="5">
    <location>
        <begin position="619"/>
        <end position="641"/>
    </location>
</feature>
<evidence type="ECO:0000313" key="8">
    <source>
        <dbReference type="Proteomes" id="UP001161247"/>
    </source>
</evidence>
<accession>A0AAV1DWU6</accession>
<feature type="transmembrane region" description="Helical" evidence="5">
    <location>
        <begin position="415"/>
        <end position="434"/>
    </location>
</feature>